<protein>
    <submittedName>
        <fullName evidence="4">GNAT family N-acetyltransferase</fullName>
    </submittedName>
</protein>
<dbReference type="SUPFAM" id="SSF55729">
    <property type="entry name" value="Acyl-CoA N-acyltransferases (Nat)"/>
    <property type="match status" value="1"/>
</dbReference>
<evidence type="ECO:0000313" key="4">
    <source>
        <dbReference type="EMBL" id="NGO15130.1"/>
    </source>
</evidence>
<dbReference type="PANTHER" id="PTHR43800:SF1">
    <property type="entry name" value="PEPTIDYL-LYSINE N-ACETYLTRANSFERASE YJAB"/>
    <property type="match status" value="1"/>
</dbReference>
<feature type="domain" description="N-acetyltransferase" evidence="3">
    <location>
        <begin position="1"/>
        <end position="151"/>
    </location>
</feature>
<dbReference type="PROSITE" id="PS51186">
    <property type="entry name" value="GNAT"/>
    <property type="match status" value="1"/>
</dbReference>
<dbReference type="GO" id="GO:0016747">
    <property type="term" value="F:acyltransferase activity, transferring groups other than amino-acyl groups"/>
    <property type="evidence" value="ECO:0007669"/>
    <property type="project" value="InterPro"/>
</dbReference>
<evidence type="ECO:0000313" key="5">
    <source>
        <dbReference type="Proteomes" id="UP000472335"/>
    </source>
</evidence>
<dbReference type="Pfam" id="PF00583">
    <property type="entry name" value="Acetyltransf_1"/>
    <property type="match status" value="1"/>
</dbReference>
<evidence type="ECO:0000256" key="2">
    <source>
        <dbReference type="ARBA" id="ARBA00023315"/>
    </source>
</evidence>
<gene>
    <name evidence="4" type="ORF">G5C60_47990</name>
</gene>
<dbReference type="Gene3D" id="3.40.630.30">
    <property type="match status" value="1"/>
</dbReference>
<name>A0A6G4VMW1_9ACTN</name>
<keyword evidence="1 4" id="KW-0808">Transferase</keyword>
<accession>A0A6G4VMW1</accession>
<dbReference type="AlphaFoldDB" id="A0A6G4VMW1"/>
<sequence length="170" mass="18709">MTIRPAASADLPLLQDIERAAGDLFRPIGMAEIADDEPPALDLLERFRRAGHAWVAEDGTGRVVAYLVGEPVDGAFHIEQVSVHPGAGRRGAGRALIAYAADRARDQGLTALTLTTFTQVPWNAPYYERIGFRVLTEPELTPGLRKIRAAEAEHGLDRWPRGCMRRELTN</sequence>
<keyword evidence="5" id="KW-1185">Reference proteome</keyword>
<keyword evidence="2" id="KW-0012">Acyltransferase</keyword>
<dbReference type="PANTHER" id="PTHR43800">
    <property type="entry name" value="PEPTIDYL-LYSINE N-ACETYLTRANSFERASE YJAB"/>
    <property type="match status" value="1"/>
</dbReference>
<evidence type="ECO:0000259" key="3">
    <source>
        <dbReference type="PROSITE" id="PS51186"/>
    </source>
</evidence>
<reference evidence="4 5" key="1">
    <citation type="submission" date="2020-02" db="EMBL/GenBank/DDBJ databases">
        <title>Whole-genome analyses of novel actinobacteria.</title>
        <authorList>
            <person name="Sahin N."/>
            <person name="Gencbay T."/>
        </authorList>
    </citation>
    <scope>NUCLEOTIDE SEQUENCE [LARGE SCALE GENOMIC DNA]</scope>
    <source>
        <strain evidence="4 5">HC44</strain>
    </source>
</reference>
<dbReference type="RefSeq" id="WP_165270146.1">
    <property type="nucleotide sequence ID" value="NZ_JAAKZY010000329.1"/>
</dbReference>
<proteinExistence type="predicted"/>
<dbReference type="EMBL" id="JAAKZY010000329">
    <property type="protein sequence ID" value="NGO15130.1"/>
    <property type="molecule type" value="Genomic_DNA"/>
</dbReference>
<organism evidence="4 5">
    <name type="scientific">Streptomyces scabichelini</name>
    <dbReference type="NCBI Taxonomy" id="2711217"/>
    <lineage>
        <taxon>Bacteria</taxon>
        <taxon>Bacillati</taxon>
        <taxon>Actinomycetota</taxon>
        <taxon>Actinomycetes</taxon>
        <taxon>Kitasatosporales</taxon>
        <taxon>Streptomycetaceae</taxon>
        <taxon>Streptomyces</taxon>
    </lineage>
</organism>
<comment type="caution">
    <text evidence="4">The sequence shown here is derived from an EMBL/GenBank/DDBJ whole genome shotgun (WGS) entry which is preliminary data.</text>
</comment>
<dbReference type="Proteomes" id="UP000472335">
    <property type="component" value="Unassembled WGS sequence"/>
</dbReference>
<dbReference type="InterPro" id="IPR016181">
    <property type="entry name" value="Acyl_CoA_acyltransferase"/>
</dbReference>
<evidence type="ECO:0000256" key="1">
    <source>
        <dbReference type="ARBA" id="ARBA00022679"/>
    </source>
</evidence>
<dbReference type="InterPro" id="IPR000182">
    <property type="entry name" value="GNAT_dom"/>
</dbReference>